<evidence type="ECO:0000256" key="6">
    <source>
        <dbReference type="ARBA" id="ARBA00023002"/>
    </source>
</evidence>
<evidence type="ECO:0000256" key="7">
    <source>
        <dbReference type="ARBA" id="ARBA00023157"/>
    </source>
</evidence>
<dbReference type="InterPro" id="IPR016156">
    <property type="entry name" value="FAD/NAD-linked_Rdtase_dimer_sf"/>
</dbReference>
<dbReference type="Gene3D" id="3.30.390.30">
    <property type="match status" value="1"/>
</dbReference>
<evidence type="ECO:0000313" key="15">
    <source>
        <dbReference type="Proteomes" id="UP000242642"/>
    </source>
</evidence>
<dbReference type="SUPFAM" id="SSF55424">
    <property type="entry name" value="FAD/NAD-linked reductases, dimerisation (C-terminal) domain"/>
    <property type="match status" value="1"/>
</dbReference>
<evidence type="ECO:0000256" key="2">
    <source>
        <dbReference type="ARBA" id="ARBA00007532"/>
    </source>
</evidence>
<feature type="transmembrane region" description="Helical" evidence="10">
    <location>
        <begin position="237"/>
        <end position="258"/>
    </location>
</feature>
<dbReference type="InterPro" id="IPR023753">
    <property type="entry name" value="FAD/NAD-binding_dom"/>
</dbReference>
<feature type="transmembrane region" description="Helical" evidence="10">
    <location>
        <begin position="6"/>
        <end position="29"/>
    </location>
</feature>
<gene>
    <name evidence="14" type="ORF">SAMN02583745_00292</name>
</gene>
<feature type="domain" description="FAD/NAD(P)-binding" evidence="12">
    <location>
        <begin position="240"/>
        <end position="580"/>
    </location>
</feature>
<accession>A0A1H9YPM3</accession>
<dbReference type="GO" id="GO:0050660">
    <property type="term" value="F:flavin adenine dinucleotide binding"/>
    <property type="evidence" value="ECO:0007669"/>
    <property type="project" value="UniProtKB-ARBA"/>
</dbReference>
<keyword evidence="15" id="KW-1185">Reference proteome</keyword>
<dbReference type="PANTHER" id="PTHR43014:SF2">
    <property type="entry name" value="MERCURIC REDUCTASE"/>
    <property type="match status" value="1"/>
</dbReference>
<feature type="transmembrane region" description="Helical" evidence="10">
    <location>
        <begin position="166"/>
        <end position="185"/>
    </location>
</feature>
<dbReference type="RefSeq" id="WP_093317080.1">
    <property type="nucleotide sequence ID" value="NZ_FOHV01000002.1"/>
</dbReference>
<dbReference type="FunFam" id="3.30.390.30:FF:000001">
    <property type="entry name" value="Dihydrolipoyl dehydrogenase"/>
    <property type="match status" value="1"/>
</dbReference>
<keyword evidence="10" id="KW-0472">Membrane</keyword>
<evidence type="ECO:0000259" key="12">
    <source>
        <dbReference type="Pfam" id="PF07992"/>
    </source>
</evidence>
<dbReference type="PANTHER" id="PTHR43014">
    <property type="entry name" value="MERCURIC REDUCTASE"/>
    <property type="match status" value="1"/>
</dbReference>
<evidence type="ECO:0000259" key="13">
    <source>
        <dbReference type="Pfam" id="PF09335"/>
    </source>
</evidence>
<dbReference type="STRING" id="1123402.SAMN02583745_00292"/>
<proteinExistence type="inferred from homology"/>
<dbReference type="OrthoDB" id="9800167at2"/>
<keyword evidence="10" id="KW-1133">Transmembrane helix</keyword>
<dbReference type="Gene3D" id="3.50.50.60">
    <property type="entry name" value="FAD/NAD(P)-binding domain"/>
    <property type="match status" value="2"/>
</dbReference>
<dbReference type="InterPro" id="IPR032816">
    <property type="entry name" value="VTT_dom"/>
</dbReference>
<keyword evidence="3 9" id="KW-0285">Flavoprotein</keyword>
<reference evidence="15" key="1">
    <citation type="submission" date="2016-10" db="EMBL/GenBank/DDBJ databases">
        <authorList>
            <person name="Varghese N."/>
            <person name="Submissions S."/>
        </authorList>
    </citation>
    <scope>NUCLEOTIDE SEQUENCE [LARGE SCALE GENOMIC DNA]</scope>
    <source>
        <strain evidence="15">DSM 18579</strain>
    </source>
</reference>
<name>A0A1H9YPM3_9GAMM</name>
<feature type="transmembrane region" description="Helical" evidence="10">
    <location>
        <begin position="197"/>
        <end position="216"/>
    </location>
</feature>
<organism evidence="14 15">
    <name type="scientific">Thorsellia anophelis DSM 18579</name>
    <dbReference type="NCBI Taxonomy" id="1123402"/>
    <lineage>
        <taxon>Bacteria</taxon>
        <taxon>Pseudomonadati</taxon>
        <taxon>Pseudomonadota</taxon>
        <taxon>Gammaproteobacteria</taxon>
        <taxon>Enterobacterales</taxon>
        <taxon>Thorselliaceae</taxon>
        <taxon>Thorsellia</taxon>
    </lineage>
</organism>
<evidence type="ECO:0000256" key="10">
    <source>
        <dbReference type="SAM" id="Phobius"/>
    </source>
</evidence>
<keyword evidence="10" id="KW-0812">Transmembrane</keyword>
<dbReference type="GO" id="GO:0003955">
    <property type="term" value="F:NAD(P)H dehydrogenase (quinone) activity"/>
    <property type="evidence" value="ECO:0007669"/>
    <property type="project" value="TreeGrafter"/>
</dbReference>
<dbReference type="Proteomes" id="UP000242642">
    <property type="component" value="Unassembled WGS sequence"/>
</dbReference>
<dbReference type="InterPro" id="IPR012999">
    <property type="entry name" value="Pyr_OxRdtase_I_AS"/>
</dbReference>
<keyword evidence="5" id="KW-0521">NADP</keyword>
<dbReference type="InterPro" id="IPR036188">
    <property type="entry name" value="FAD/NAD-bd_sf"/>
</dbReference>
<evidence type="ECO:0000313" key="14">
    <source>
        <dbReference type="EMBL" id="SES71087.1"/>
    </source>
</evidence>
<dbReference type="AlphaFoldDB" id="A0A1H9YPM3"/>
<evidence type="ECO:0000256" key="3">
    <source>
        <dbReference type="ARBA" id="ARBA00022630"/>
    </source>
</evidence>
<keyword evidence="7" id="KW-1015">Disulfide bond</keyword>
<feature type="transmembrane region" description="Helical" evidence="10">
    <location>
        <begin position="89"/>
        <end position="111"/>
    </location>
</feature>
<dbReference type="Pfam" id="PF02852">
    <property type="entry name" value="Pyr_redox_dim"/>
    <property type="match status" value="1"/>
</dbReference>
<dbReference type="Pfam" id="PF07992">
    <property type="entry name" value="Pyr_redox_2"/>
    <property type="match status" value="1"/>
</dbReference>
<keyword evidence="4 9" id="KW-0274">FAD</keyword>
<keyword evidence="8 9" id="KW-0676">Redox-active center</keyword>
<keyword evidence="6 9" id="KW-0560">Oxidoreductase</keyword>
<dbReference type="Pfam" id="PF09335">
    <property type="entry name" value="VTT_dom"/>
    <property type="match status" value="1"/>
</dbReference>
<evidence type="ECO:0000256" key="1">
    <source>
        <dbReference type="ARBA" id="ARBA00001974"/>
    </source>
</evidence>
<comment type="cofactor">
    <cofactor evidence="1">
        <name>FAD</name>
        <dbReference type="ChEBI" id="CHEBI:57692"/>
    </cofactor>
</comment>
<evidence type="ECO:0000256" key="5">
    <source>
        <dbReference type="ARBA" id="ARBA00022857"/>
    </source>
</evidence>
<dbReference type="SUPFAM" id="SSF51905">
    <property type="entry name" value="FAD/NAD(P)-binding domain"/>
    <property type="match status" value="2"/>
</dbReference>
<evidence type="ECO:0000259" key="11">
    <source>
        <dbReference type="Pfam" id="PF02852"/>
    </source>
</evidence>
<dbReference type="GO" id="GO:0006979">
    <property type="term" value="P:response to oxidative stress"/>
    <property type="evidence" value="ECO:0007669"/>
    <property type="project" value="UniProtKB-ARBA"/>
</dbReference>
<keyword evidence="14" id="KW-0670">Pyruvate</keyword>
<dbReference type="GO" id="GO:0016668">
    <property type="term" value="F:oxidoreductase activity, acting on a sulfur group of donors, NAD(P) as acceptor"/>
    <property type="evidence" value="ECO:0007669"/>
    <property type="project" value="InterPro"/>
</dbReference>
<dbReference type="PRINTS" id="PR00368">
    <property type="entry name" value="FADPNR"/>
</dbReference>
<evidence type="ECO:0000256" key="4">
    <source>
        <dbReference type="ARBA" id="ARBA00022827"/>
    </source>
</evidence>
<evidence type="ECO:0000256" key="8">
    <source>
        <dbReference type="ARBA" id="ARBA00023284"/>
    </source>
</evidence>
<feature type="transmembrane region" description="Helical" evidence="10">
    <location>
        <begin position="50"/>
        <end position="83"/>
    </location>
</feature>
<dbReference type="PRINTS" id="PR00411">
    <property type="entry name" value="PNDRDTASEI"/>
</dbReference>
<protein>
    <submittedName>
        <fullName evidence="14">Pyruvate/2-oxoglutarate dehydrogenase complex, dihydrolipoamide dehydrogenase (E3) component</fullName>
    </submittedName>
</protein>
<dbReference type="InterPro" id="IPR004099">
    <property type="entry name" value="Pyr_nucl-diS_OxRdtase_dimer"/>
</dbReference>
<comment type="similarity">
    <text evidence="2 9">Belongs to the class-I pyridine nucleotide-disulfide oxidoreductase family.</text>
</comment>
<feature type="domain" description="Pyridine nucleotide-disulphide oxidoreductase dimerisation" evidence="11">
    <location>
        <begin position="602"/>
        <end position="709"/>
    </location>
</feature>
<dbReference type="EMBL" id="FOHV01000002">
    <property type="protein sequence ID" value="SES71087.1"/>
    <property type="molecule type" value="Genomic_DNA"/>
</dbReference>
<dbReference type="PROSITE" id="PS00076">
    <property type="entry name" value="PYRIDINE_REDOX_1"/>
    <property type="match status" value="1"/>
</dbReference>
<evidence type="ECO:0000256" key="9">
    <source>
        <dbReference type="RuleBase" id="RU003691"/>
    </source>
</evidence>
<feature type="domain" description="VTT" evidence="13">
    <location>
        <begin position="73"/>
        <end position="186"/>
    </location>
</feature>
<sequence>MNKKGLIVLIWGLLLFSFFYFDIGQYLTLERLQSNYKHWHHYIHSEVSHFLLAFALFFLTYVLITAASMPGAAILTLAAGAFFGFSYGLLLVSFASSIGATGAFLFARYLFRASLTSRFPDKLASINQGIDTEGAFYLLTLRLVPIFPFFLINTLMGLTRFRVVQFYLISQIGMLPGTIIFVFAGTELAAINSLDDIVSPSIILALTLLGIFPLLIKTGLRYIQYQKQHRSFSKPKSFDYNLIVIGAGAAGLVSSYIASSVKAKVLLVEKNLMGGDCLNYGCVPSKSLIKSASVAHLINHQHSHGLIPTSQFSLTDDGFKSIMHSIRSRIERIAPHDSVERYESLGVEVNLGEATLVDPWRVKIIDAMGKTKIVSAKRIILATGSKPNWLDRPGISEVNAQTTETLWQTLYERQSAPKHIVIEGAGPIGVELAQSFSRLGIKVTLITKHNEILMSEDSDVRQIALNILQKSGVEILLNSQSERYFTCEKEELVHHESLPYGVNILNQHTASRIVHFDLLILAIGRQVKLDGLGLENLGLEPNSLNTFKPNQFLQSPFESIYLAGDAVGKHQFTHVAAHHAWFATVNALFGSFKRFAVDERIIPICIYLDPVIARVGLTQENAKLNNIPYDLTTFDIAELDRAITDNENQGFIKVLTKPNSDKILGVSIVAHRADDLLAEFTLAMKYNLGLSKILRTIHPYPTWGEANKHVAGIWRSNRVGALTHKLLLSYHKWQRKE</sequence>
<dbReference type="GO" id="GO:0005886">
    <property type="term" value="C:plasma membrane"/>
    <property type="evidence" value="ECO:0007669"/>
    <property type="project" value="UniProtKB-ARBA"/>
</dbReference>